<evidence type="ECO:0000256" key="1">
    <source>
        <dbReference type="SAM" id="MobiDB-lite"/>
    </source>
</evidence>
<dbReference type="AlphaFoldDB" id="M5RR44"/>
<evidence type="ECO:0000313" key="2">
    <source>
        <dbReference type="EMBL" id="EMI16434.1"/>
    </source>
</evidence>
<dbReference type="Proteomes" id="UP000011991">
    <property type="component" value="Unassembled WGS sequence"/>
</dbReference>
<accession>M5RR44</accession>
<dbReference type="RefSeq" id="WP_008706692.1">
    <property type="nucleotide sequence ID" value="NZ_ANOG01000959.1"/>
</dbReference>
<protein>
    <submittedName>
        <fullName evidence="2">Uncharacterized protein</fullName>
    </submittedName>
</protein>
<dbReference type="EMBL" id="ANOG01000959">
    <property type="protein sequence ID" value="EMI16434.1"/>
    <property type="molecule type" value="Genomic_DNA"/>
</dbReference>
<organism evidence="2 3">
    <name type="scientific">Rhodopirellula maiorica SM1</name>
    <dbReference type="NCBI Taxonomy" id="1265738"/>
    <lineage>
        <taxon>Bacteria</taxon>
        <taxon>Pseudomonadati</taxon>
        <taxon>Planctomycetota</taxon>
        <taxon>Planctomycetia</taxon>
        <taxon>Pirellulales</taxon>
        <taxon>Pirellulaceae</taxon>
        <taxon>Novipirellula</taxon>
    </lineage>
</organism>
<sequence>MQSDFASEEKRVGGGEAERRTLDDEISLAPSIANATNPTGDPATAEAGLPDGEVNLRRPTSPTSVLLFANVE</sequence>
<evidence type="ECO:0000313" key="3">
    <source>
        <dbReference type="Proteomes" id="UP000011991"/>
    </source>
</evidence>
<reference evidence="2 3" key="1">
    <citation type="journal article" date="2013" name="Mar. Genomics">
        <title>Expression of sulfatases in Rhodopirellula baltica and the diversity of sulfatases in the genus Rhodopirellula.</title>
        <authorList>
            <person name="Wegner C.E."/>
            <person name="Richter-Heitmann T."/>
            <person name="Klindworth A."/>
            <person name="Klockow C."/>
            <person name="Richter M."/>
            <person name="Achstetter T."/>
            <person name="Glockner F.O."/>
            <person name="Harder J."/>
        </authorList>
    </citation>
    <scope>NUCLEOTIDE SEQUENCE [LARGE SCALE GENOMIC DNA]</scope>
    <source>
        <strain evidence="2 3">SM1</strain>
    </source>
</reference>
<proteinExistence type="predicted"/>
<comment type="caution">
    <text evidence="2">The sequence shown here is derived from an EMBL/GenBank/DDBJ whole genome shotgun (WGS) entry which is preliminary data.</text>
</comment>
<feature type="non-terminal residue" evidence="2">
    <location>
        <position position="72"/>
    </location>
</feature>
<keyword evidence="3" id="KW-1185">Reference proteome</keyword>
<gene>
    <name evidence="2" type="ORF">RMSM_06637</name>
</gene>
<feature type="compositionally biased region" description="Basic and acidic residues" evidence="1">
    <location>
        <begin position="7"/>
        <end position="23"/>
    </location>
</feature>
<feature type="region of interest" description="Disordered" evidence="1">
    <location>
        <begin position="1"/>
        <end position="72"/>
    </location>
</feature>
<name>M5RR44_9BACT</name>